<feature type="transmembrane region" description="Helical" evidence="7">
    <location>
        <begin position="354"/>
        <end position="381"/>
    </location>
</feature>
<evidence type="ECO:0000256" key="1">
    <source>
        <dbReference type="ARBA" id="ARBA00004141"/>
    </source>
</evidence>
<dbReference type="PROSITE" id="PS50222">
    <property type="entry name" value="EF_HAND_2"/>
    <property type="match status" value="1"/>
</dbReference>
<evidence type="ECO:0000256" key="3">
    <source>
        <dbReference type="ARBA" id="ARBA00022837"/>
    </source>
</evidence>
<reference evidence="9" key="1">
    <citation type="submission" date="2023-08" db="EMBL/GenBank/DDBJ databases">
        <authorList>
            <person name="Chen Y."/>
            <person name="Shah S."/>
            <person name="Dougan E. K."/>
            <person name="Thang M."/>
            <person name="Chan C."/>
        </authorList>
    </citation>
    <scope>NUCLEOTIDE SEQUENCE</scope>
</reference>
<sequence length="745" mass="82885">MPEAAAGDQGPLPVPTDAEALQELRRALEKNQRQLLQRLNFQDEVLSLLLCKPRDAEDSETPLRSQVQHPPEPQHERESSKASPSFQDSVDVICEREQAIAVDEAMNMTQDSDVWDTESRIMEVAVSMEKVGEAEPRIFRSITEQDARLKNLASQWELEDADDDDEEALRSNASQSDTVRRRTTRNSDFPKGWRGRLKVLVQSVPFEVFFAIGIIANAIFIGAEVEYFVNHPGPSPVAMEVVGQLFNVLFTVELSLRLVADGRTFFTDDKSWVWNWMDFVIVVSAITETSIQVVMALLYAASPPSGVESLSNLRVLRIVRITRLVRLTRIARITRFIKALRTLVTSIVFTLKSLVWALVLLFLIIYAFGIVFTQAAVMFLIEEELHAGVHADVLSDLELYWSNLYTSMLTLFMSISGGLSWELAIRPMQLVSPWCVMLLLFYIAFSYFAVLNVVTGVFCQSAIESAQSDHDMIMQNIIANKEAHIQKVRSLFTNLDADDSGYISLVELEENMHKKEVQTYFEALELDVHDAWTFFKLLDTDGGAAIEIEEFLFGCLRLRGPARALDMAKMQHEQGWMAKQLGAFMGYVEVTLKKLETGLLKAVEVQLETSLGPITDLQSPRLQSPRGDLKAIATNSSANQARLTSNASTNQAAGSAGSAQKEPQVATAKESTEVATAKESTEVATAKESTEVATAKESTEEMVDDTPGHITHVNALLPGLQTRAETQAQGPASTVLQCESWPEQL</sequence>
<dbReference type="PROSITE" id="PS00018">
    <property type="entry name" value="EF_HAND_1"/>
    <property type="match status" value="1"/>
</dbReference>
<proteinExistence type="predicted"/>
<feature type="region of interest" description="Disordered" evidence="6">
    <location>
        <begin position="56"/>
        <end position="87"/>
    </location>
</feature>
<feature type="region of interest" description="Disordered" evidence="6">
    <location>
        <begin position="160"/>
        <end position="185"/>
    </location>
</feature>
<evidence type="ECO:0000313" key="10">
    <source>
        <dbReference type="Proteomes" id="UP001178507"/>
    </source>
</evidence>
<dbReference type="InterPro" id="IPR002048">
    <property type="entry name" value="EF_hand_dom"/>
</dbReference>
<feature type="region of interest" description="Disordered" evidence="6">
    <location>
        <begin position="637"/>
        <end position="700"/>
    </location>
</feature>
<keyword evidence="4 7" id="KW-1133">Transmembrane helix</keyword>
<dbReference type="AlphaFoldDB" id="A0AA36J6X2"/>
<dbReference type="SUPFAM" id="SSF47473">
    <property type="entry name" value="EF-hand"/>
    <property type="match status" value="1"/>
</dbReference>
<dbReference type="InterPro" id="IPR027359">
    <property type="entry name" value="Volt_channel_dom_sf"/>
</dbReference>
<gene>
    <name evidence="9" type="ORF">EVOR1521_LOCUS23594</name>
</gene>
<feature type="compositionally biased region" description="Polar residues" evidence="6">
    <location>
        <begin position="637"/>
        <end position="653"/>
    </location>
</feature>
<dbReference type="Gene3D" id="1.10.238.10">
    <property type="entry name" value="EF-hand"/>
    <property type="match status" value="1"/>
</dbReference>
<dbReference type="Gene3D" id="1.20.120.350">
    <property type="entry name" value="Voltage-gated potassium channels. Chain C"/>
    <property type="match status" value="1"/>
</dbReference>
<organism evidence="9 10">
    <name type="scientific">Effrenium voratum</name>
    <dbReference type="NCBI Taxonomy" id="2562239"/>
    <lineage>
        <taxon>Eukaryota</taxon>
        <taxon>Sar</taxon>
        <taxon>Alveolata</taxon>
        <taxon>Dinophyceae</taxon>
        <taxon>Suessiales</taxon>
        <taxon>Symbiodiniaceae</taxon>
        <taxon>Effrenium</taxon>
    </lineage>
</organism>
<dbReference type="InterPro" id="IPR011992">
    <property type="entry name" value="EF-hand-dom_pair"/>
</dbReference>
<dbReference type="GO" id="GO:0001518">
    <property type="term" value="C:voltage-gated sodium channel complex"/>
    <property type="evidence" value="ECO:0007669"/>
    <property type="project" value="TreeGrafter"/>
</dbReference>
<accession>A0AA36J6X2</accession>
<evidence type="ECO:0000256" key="6">
    <source>
        <dbReference type="SAM" id="MobiDB-lite"/>
    </source>
</evidence>
<keyword evidence="10" id="KW-1185">Reference proteome</keyword>
<protein>
    <recommendedName>
        <fullName evidence="8">EF-hand domain-containing protein</fullName>
    </recommendedName>
</protein>
<keyword evidence="2 7" id="KW-0812">Transmembrane</keyword>
<dbReference type="Gene3D" id="1.10.287.70">
    <property type="match status" value="1"/>
</dbReference>
<dbReference type="EMBL" id="CAUJNA010003363">
    <property type="protein sequence ID" value="CAJ1400199.1"/>
    <property type="molecule type" value="Genomic_DNA"/>
</dbReference>
<evidence type="ECO:0000256" key="2">
    <source>
        <dbReference type="ARBA" id="ARBA00022692"/>
    </source>
</evidence>
<dbReference type="GO" id="GO:0005248">
    <property type="term" value="F:voltage-gated sodium channel activity"/>
    <property type="evidence" value="ECO:0007669"/>
    <property type="project" value="TreeGrafter"/>
</dbReference>
<dbReference type="InterPro" id="IPR005821">
    <property type="entry name" value="Ion_trans_dom"/>
</dbReference>
<name>A0AA36J6X2_9DINO</name>
<comment type="subcellular location">
    <subcellularLocation>
        <location evidence="1">Membrane</location>
        <topology evidence="1">Multi-pass membrane protein</topology>
    </subcellularLocation>
</comment>
<feature type="transmembrane region" description="Helical" evidence="7">
    <location>
        <begin position="436"/>
        <end position="458"/>
    </location>
</feature>
<feature type="transmembrane region" description="Helical" evidence="7">
    <location>
        <begin position="401"/>
        <end position="424"/>
    </location>
</feature>
<dbReference type="Proteomes" id="UP001178507">
    <property type="component" value="Unassembled WGS sequence"/>
</dbReference>
<dbReference type="Pfam" id="PF00520">
    <property type="entry name" value="Ion_trans"/>
    <property type="match status" value="1"/>
</dbReference>
<feature type="domain" description="EF-hand" evidence="8">
    <location>
        <begin position="483"/>
        <end position="518"/>
    </location>
</feature>
<evidence type="ECO:0000256" key="5">
    <source>
        <dbReference type="ARBA" id="ARBA00023136"/>
    </source>
</evidence>
<evidence type="ECO:0000313" key="9">
    <source>
        <dbReference type="EMBL" id="CAJ1400199.1"/>
    </source>
</evidence>
<dbReference type="PANTHER" id="PTHR10037:SF62">
    <property type="entry name" value="SODIUM CHANNEL PROTEIN 60E"/>
    <property type="match status" value="1"/>
</dbReference>
<evidence type="ECO:0000259" key="8">
    <source>
        <dbReference type="PROSITE" id="PS50222"/>
    </source>
</evidence>
<comment type="caution">
    <text evidence="9">The sequence shown here is derived from an EMBL/GenBank/DDBJ whole genome shotgun (WGS) entry which is preliminary data.</text>
</comment>
<dbReference type="SUPFAM" id="SSF81324">
    <property type="entry name" value="Voltage-gated potassium channels"/>
    <property type="match status" value="1"/>
</dbReference>
<dbReference type="InterPro" id="IPR018247">
    <property type="entry name" value="EF_Hand_1_Ca_BS"/>
</dbReference>
<dbReference type="GO" id="GO:0005509">
    <property type="term" value="F:calcium ion binding"/>
    <property type="evidence" value="ECO:0007669"/>
    <property type="project" value="InterPro"/>
</dbReference>
<keyword evidence="5 7" id="KW-0472">Membrane</keyword>
<evidence type="ECO:0000256" key="7">
    <source>
        <dbReference type="SAM" id="Phobius"/>
    </source>
</evidence>
<evidence type="ECO:0000256" key="4">
    <source>
        <dbReference type="ARBA" id="ARBA00022989"/>
    </source>
</evidence>
<keyword evidence="3" id="KW-0106">Calcium</keyword>
<dbReference type="PANTHER" id="PTHR10037">
    <property type="entry name" value="VOLTAGE-GATED CATION CHANNEL CALCIUM AND SODIUM"/>
    <property type="match status" value="1"/>
</dbReference>
<feature type="transmembrane region" description="Helical" evidence="7">
    <location>
        <begin position="208"/>
        <end position="229"/>
    </location>
</feature>
<dbReference type="InterPro" id="IPR043203">
    <property type="entry name" value="VGCC_Ca_Na"/>
</dbReference>